<evidence type="ECO:0000259" key="10">
    <source>
        <dbReference type="Pfam" id="PF00316"/>
    </source>
</evidence>
<feature type="binding site" evidence="9">
    <location>
        <begin position="86"/>
        <end position="89"/>
    </location>
    <ligand>
        <name>substrate</name>
    </ligand>
</feature>
<keyword evidence="5 9" id="KW-0378">Hydrolase</keyword>
<evidence type="ECO:0000256" key="8">
    <source>
        <dbReference type="ARBA" id="ARBA00024331"/>
    </source>
</evidence>
<dbReference type="KEGG" id="het:BBW65_06895"/>
<dbReference type="Proteomes" id="UP000092884">
    <property type="component" value="Chromosome"/>
</dbReference>
<feature type="binding site" evidence="9">
    <location>
        <position position="85"/>
    </location>
    <ligand>
        <name>Mg(2+)</name>
        <dbReference type="ChEBI" id="CHEBI:18420"/>
        <label>1</label>
    </ligand>
</feature>
<dbReference type="EC" id="3.1.3.11" evidence="9"/>
<dbReference type="EMBL" id="CP016503">
    <property type="protein sequence ID" value="ANV98537.1"/>
    <property type="molecule type" value="Genomic_DNA"/>
</dbReference>
<evidence type="ECO:0000256" key="2">
    <source>
        <dbReference type="ARBA" id="ARBA00010941"/>
    </source>
</evidence>
<keyword evidence="4 9" id="KW-0479">Metal-binding</keyword>
<dbReference type="Pfam" id="PF18913">
    <property type="entry name" value="FBPase_C"/>
    <property type="match status" value="1"/>
</dbReference>
<dbReference type="PANTHER" id="PTHR11556">
    <property type="entry name" value="FRUCTOSE-1,6-BISPHOSPHATASE-RELATED"/>
    <property type="match status" value="1"/>
</dbReference>
<feature type="binding site" evidence="9">
    <location>
        <position position="83"/>
    </location>
    <ligand>
        <name>Mg(2+)</name>
        <dbReference type="ChEBI" id="CHEBI:18420"/>
        <label>1</label>
    </ligand>
</feature>
<feature type="binding site" evidence="9">
    <location>
        <position position="83"/>
    </location>
    <ligand>
        <name>Mg(2+)</name>
        <dbReference type="ChEBI" id="CHEBI:18420"/>
        <label>2</label>
    </ligand>
</feature>
<comment type="cofactor">
    <cofactor evidence="9">
        <name>Mg(2+)</name>
        <dbReference type="ChEBI" id="CHEBI:18420"/>
    </cofactor>
    <text evidence="9">Binds 2 magnesium ions per subunit.</text>
</comment>
<evidence type="ECO:0000313" key="13">
    <source>
        <dbReference type="Proteomes" id="UP000092884"/>
    </source>
</evidence>
<dbReference type="GO" id="GO:0030388">
    <property type="term" value="P:fructose 1,6-bisphosphate metabolic process"/>
    <property type="evidence" value="ECO:0007669"/>
    <property type="project" value="TreeGrafter"/>
</dbReference>
<proteinExistence type="inferred from homology"/>
<evidence type="ECO:0000259" key="11">
    <source>
        <dbReference type="Pfam" id="PF18913"/>
    </source>
</evidence>
<dbReference type="GO" id="GO:0000287">
    <property type="term" value="F:magnesium ion binding"/>
    <property type="evidence" value="ECO:0007669"/>
    <property type="project" value="UniProtKB-UniRule"/>
</dbReference>
<dbReference type="GO" id="GO:0006000">
    <property type="term" value="P:fructose metabolic process"/>
    <property type="evidence" value="ECO:0007669"/>
    <property type="project" value="TreeGrafter"/>
</dbReference>
<feature type="binding site" evidence="9">
    <location>
        <position position="193"/>
    </location>
    <ligand>
        <name>substrate</name>
    </ligand>
</feature>
<organism evidence="12 13">
    <name type="scientific">Helicobacter enhydrae</name>
    <dbReference type="NCBI Taxonomy" id="222136"/>
    <lineage>
        <taxon>Bacteria</taxon>
        <taxon>Pseudomonadati</taxon>
        <taxon>Campylobacterota</taxon>
        <taxon>Epsilonproteobacteria</taxon>
        <taxon>Campylobacterales</taxon>
        <taxon>Helicobacteraceae</taxon>
        <taxon>Helicobacter</taxon>
    </lineage>
</organism>
<dbReference type="InterPro" id="IPR033391">
    <property type="entry name" value="FBPase_N"/>
</dbReference>
<comment type="caution">
    <text evidence="9">Lacks conserved residue(s) required for the propagation of feature annotation.</text>
</comment>
<dbReference type="InterPro" id="IPR028343">
    <property type="entry name" value="FBPtase"/>
</dbReference>
<gene>
    <name evidence="9" type="primary">fbp</name>
    <name evidence="12" type="ORF">BBW65_06895</name>
</gene>
<dbReference type="PANTHER" id="PTHR11556:SF35">
    <property type="entry name" value="SEDOHEPTULOSE-1,7-BISPHOSPHATASE, CHLOROPLASTIC"/>
    <property type="match status" value="1"/>
</dbReference>
<dbReference type="SUPFAM" id="SSF56655">
    <property type="entry name" value="Carbohydrate phosphatase"/>
    <property type="match status" value="1"/>
</dbReference>
<keyword evidence="6 9" id="KW-0460">Magnesium</keyword>
<evidence type="ECO:0000256" key="7">
    <source>
        <dbReference type="ARBA" id="ARBA00023277"/>
    </source>
</evidence>
<dbReference type="OrthoDB" id="9806756at2"/>
<dbReference type="GO" id="GO:0042132">
    <property type="term" value="F:fructose 1,6-bisphosphate 1-phosphatase activity"/>
    <property type="evidence" value="ECO:0007669"/>
    <property type="project" value="UniProtKB-UniRule"/>
</dbReference>
<evidence type="ECO:0000256" key="1">
    <source>
        <dbReference type="ARBA" id="ARBA00001273"/>
    </source>
</evidence>
<comment type="similarity">
    <text evidence="2 9">Belongs to the FBPase class 1 family.</text>
</comment>
<keyword evidence="7 9" id="KW-0119">Carbohydrate metabolism</keyword>
<dbReference type="GO" id="GO:0006094">
    <property type="term" value="P:gluconeogenesis"/>
    <property type="evidence" value="ECO:0007669"/>
    <property type="project" value="UniProtKB-UniRule"/>
</dbReference>
<evidence type="ECO:0000256" key="3">
    <source>
        <dbReference type="ARBA" id="ARBA00022490"/>
    </source>
</evidence>
<reference evidence="13" key="1">
    <citation type="submission" date="2016-07" db="EMBL/GenBank/DDBJ databases">
        <authorList>
            <person name="Florea S."/>
            <person name="Webb J.S."/>
            <person name="Jaromczyk J."/>
            <person name="Schardl C.L."/>
        </authorList>
    </citation>
    <scope>NUCLEOTIDE SEQUENCE [LARGE SCALE GENOMIC DNA]</scope>
    <source>
        <strain evidence="13">MIT 01-6242</strain>
    </source>
</reference>
<dbReference type="InterPro" id="IPR023079">
    <property type="entry name" value="SBPase"/>
</dbReference>
<dbReference type="RefSeq" id="WP_066341388.1">
    <property type="nucleotide sequence ID" value="NZ_CP016503.1"/>
</dbReference>
<dbReference type="Pfam" id="PF00316">
    <property type="entry name" value="FBPase"/>
    <property type="match status" value="1"/>
</dbReference>
<accession>A0A1B1U6V6</accession>
<feature type="binding site" evidence="9">
    <location>
        <position position="64"/>
    </location>
    <ligand>
        <name>Mg(2+)</name>
        <dbReference type="ChEBI" id="CHEBI:18420"/>
        <label>1</label>
    </ligand>
</feature>
<dbReference type="Gene3D" id="3.30.540.10">
    <property type="entry name" value="Fructose-1,6-Bisphosphatase, subunit A, domain 1"/>
    <property type="match status" value="1"/>
</dbReference>
<protein>
    <recommendedName>
        <fullName evidence="9">Fructose-1,6-bisphosphatase class 1</fullName>
        <shortName evidence="9">FBPase class 1</shortName>
        <ecNumber evidence="9">3.1.3.11</ecNumber>
    </recommendedName>
    <alternativeName>
        <fullName evidence="9">D-fructose-1,6-bisphosphate 1-phosphohydrolase class 1</fullName>
    </alternativeName>
</protein>
<sequence length="290" mass="32406">MQTIIDCFSALGVQIRDLIAQGDTHYTQTQNTSGDIQLALDIQSDQLIAEALLKLPSVKAICSEENGEITPANPQANLLVAYDPIDGSSLLPGNLSVGTIFGIYQDAFEAQNLIASGYILYGLRLEMVTAYRHLEGAFLQRYDLQKQAWSDKETLKLQTQGIINASGGTQKEWTDYHKAMIDELFNCGYRLRYCGGMVPDLHQILLKGGGLFSYPTTAQQPQGKLRKLFEVFPFALIFQQAGGMATDGSQELLSLPTRHIHDTCGCFFGSQKEIQYVYQIYKERQWLPFQ</sequence>
<dbReference type="GO" id="GO:0005986">
    <property type="term" value="P:sucrose biosynthetic process"/>
    <property type="evidence" value="ECO:0007669"/>
    <property type="project" value="TreeGrafter"/>
</dbReference>
<keyword evidence="3 9" id="KW-0963">Cytoplasm</keyword>
<dbReference type="GO" id="GO:0005829">
    <property type="term" value="C:cytosol"/>
    <property type="evidence" value="ECO:0007669"/>
    <property type="project" value="TreeGrafter"/>
</dbReference>
<evidence type="ECO:0000256" key="4">
    <source>
        <dbReference type="ARBA" id="ARBA00022723"/>
    </source>
</evidence>
<evidence type="ECO:0000256" key="5">
    <source>
        <dbReference type="ARBA" id="ARBA00022801"/>
    </source>
</evidence>
<comment type="pathway">
    <text evidence="8">Carbohydrate biosynthesis.</text>
</comment>
<evidence type="ECO:0000256" key="9">
    <source>
        <dbReference type="HAMAP-Rule" id="MF_01855"/>
    </source>
</evidence>
<comment type="subunit">
    <text evidence="9">Homotetramer.</text>
</comment>
<dbReference type="AlphaFoldDB" id="A0A1B1U6V6"/>
<dbReference type="InterPro" id="IPR000146">
    <property type="entry name" value="FBPase_class-1"/>
</dbReference>
<dbReference type="GO" id="GO:0006002">
    <property type="term" value="P:fructose 6-phosphate metabolic process"/>
    <property type="evidence" value="ECO:0007669"/>
    <property type="project" value="TreeGrafter"/>
</dbReference>
<dbReference type="STRING" id="222136.BBW65_06895"/>
<feature type="binding site" evidence="9">
    <location>
        <position position="230"/>
    </location>
    <ligand>
        <name>Mg(2+)</name>
        <dbReference type="ChEBI" id="CHEBI:18420"/>
        <label>2</label>
    </ligand>
</feature>
<keyword evidence="13" id="KW-1185">Reference proteome</keyword>
<dbReference type="PRINTS" id="PR01958">
    <property type="entry name" value="S17BPHPHTASE"/>
</dbReference>
<dbReference type="PIRSF" id="PIRSF500210">
    <property type="entry name" value="FBPtase"/>
    <property type="match status" value="1"/>
</dbReference>
<feature type="domain" description="Fructose-1-6-bisphosphatase class I N-terminal" evidence="10">
    <location>
        <begin position="27"/>
        <end position="133"/>
    </location>
</feature>
<feature type="binding site" evidence="9">
    <location>
        <position position="224"/>
    </location>
    <ligand>
        <name>substrate</name>
    </ligand>
</feature>
<comment type="catalytic activity">
    <reaction evidence="1 9">
        <text>beta-D-fructose 1,6-bisphosphate + H2O = beta-D-fructose 6-phosphate + phosphate</text>
        <dbReference type="Rhea" id="RHEA:11064"/>
        <dbReference type="ChEBI" id="CHEBI:15377"/>
        <dbReference type="ChEBI" id="CHEBI:32966"/>
        <dbReference type="ChEBI" id="CHEBI:43474"/>
        <dbReference type="ChEBI" id="CHEBI:57634"/>
        <dbReference type="EC" id="3.1.3.11"/>
    </reaction>
</comment>
<evidence type="ECO:0000313" key="12">
    <source>
        <dbReference type="EMBL" id="ANV98537.1"/>
    </source>
</evidence>
<dbReference type="Gene3D" id="3.40.190.80">
    <property type="match status" value="1"/>
</dbReference>
<feature type="binding site" evidence="9">
    <location>
        <position position="86"/>
    </location>
    <ligand>
        <name>Mg(2+)</name>
        <dbReference type="ChEBI" id="CHEBI:18420"/>
        <label>2</label>
    </ligand>
</feature>
<comment type="subcellular location">
    <subcellularLocation>
        <location evidence="9">Cytoplasm</location>
    </subcellularLocation>
</comment>
<dbReference type="PIRSF" id="PIRSF000904">
    <property type="entry name" value="FBPtase_SBPase"/>
    <property type="match status" value="1"/>
</dbReference>
<dbReference type="InterPro" id="IPR044015">
    <property type="entry name" value="FBPase_C_dom"/>
</dbReference>
<name>A0A1B1U6V6_9HELI</name>
<evidence type="ECO:0000256" key="6">
    <source>
        <dbReference type="ARBA" id="ARBA00022842"/>
    </source>
</evidence>
<feature type="domain" description="Fructose-1-6-bisphosphatase class 1 C-terminal" evidence="11">
    <location>
        <begin position="164"/>
        <end position="281"/>
    </location>
</feature>
<dbReference type="HAMAP" id="MF_01855">
    <property type="entry name" value="FBPase_class1"/>
    <property type="match status" value="1"/>
</dbReference>